<feature type="region of interest" description="Disordered" evidence="2">
    <location>
        <begin position="16"/>
        <end position="70"/>
    </location>
</feature>
<reference evidence="4" key="2">
    <citation type="submission" date="2012-08" db="EMBL/GenBank/DDBJ databases">
        <title>Whole-genome sequence of Nocardiopsis alba strain ATCC BAA-2165 associated with honeybees.</title>
        <authorList>
            <person name="Qiao J."/>
            <person name="Chen L."/>
            <person name="Li Y."/>
            <person name="Wang J."/>
            <person name="Zhang W."/>
            <person name="Chen S."/>
        </authorList>
    </citation>
    <scope>NUCLEOTIDE SEQUENCE [LARGE SCALE GENOMIC DNA]</scope>
    <source>
        <strain evidence="4">ATCC BAA-2165 / BE74</strain>
    </source>
</reference>
<feature type="region of interest" description="Disordered" evidence="2">
    <location>
        <begin position="93"/>
        <end position="131"/>
    </location>
</feature>
<evidence type="ECO:0000313" key="4">
    <source>
        <dbReference type="Proteomes" id="UP000003779"/>
    </source>
</evidence>
<feature type="coiled-coil region" evidence="1">
    <location>
        <begin position="167"/>
        <end position="194"/>
    </location>
</feature>
<evidence type="ECO:0000256" key="1">
    <source>
        <dbReference type="SAM" id="Coils"/>
    </source>
</evidence>
<organism evidence="3 4">
    <name type="scientific">Nocardiopsis alba (strain ATCC BAA-2165 / BE74)</name>
    <dbReference type="NCBI Taxonomy" id="1205910"/>
    <lineage>
        <taxon>Bacteria</taxon>
        <taxon>Bacillati</taxon>
        <taxon>Actinomycetota</taxon>
        <taxon>Actinomycetes</taxon>
        <taxon>Streptosporangiales</taxon>
        <taxon>Nocardiopsidaceae</taxon>
        <taxon>Nocardiopsis</taxon>
    </lineage>
</organism>
<dbReference type="EMBL" id="CP003788">
    <property type="protein sequence ID" value="AFR08212.1"/>
    <property type="molecule type" value="Genomic_DNA"/>
</dbReference>
<dbReference type="KEGG" id="nal:B005_4195"/>
<accession>J7LCJ4</accession>
<feature type="compositionally biased region" description="Polar residues" evidence="2">
    <location>
        <begin position="54"/>
        <end position="67"/>
    </location>
</feature>
<evidence type="ECO:0000313" key="3">
    <source>
        <dbReference type="EMBL" id="AFR08212.1"/>
    </source>
</evidence>
<dbReference type="Proteomes" id="UP000003779">
    <property type="component" value="Chromosome"/>
</dbReference>
<dbReference type="STRING" id="1205910.B005_4195"/>
<sequence>MKEHIVSMIPTQVRRTLPPTTFTSPAQRGTYASPAQQGRYATPLQRGRHASPARTGTLTRPKTTDTTAGPVIPKVRKSWFGLRRWFAHWAGLFPNSGEPERPVPPKPPVPLPRRTPRPPSGPPAPASGVTEQNAAAELSTLRLLGRLSVQQRLARVDHRLSLARLLVDGILDERSRVERQLREAEQAEQDAGTQELGVAVKRYLAMGGRTWTTS</sequence>
<feature type="compositionally biased region" description="Pro residues" evidence="2">
    <location>
        <begin position="104"/>
        <end position="125"/>
    </location>
</feature>
<gene>
    <name evidence="3" type="ordered locus">B005_4195</name>
</gene>
<dbReference type="HOGENOM" id="CLU_1287750_0_0_11"/>
<dbReference type="AlphaFoldDB" id="J7LCJ4"/>
<evidence type="ECO:0000256" key="2">
    <source>
        <dbReference type="SAM" id="MobiDB-lite"/>
    </source>
</evidence>
<protein>
    <submittedName>
        <fullName evidence="3">Uncharacterized protein</fullName>
    </submittedName>
</protein>
<reference evidence="3 4" key="1">
    <citation type="journal article" date="2012" name="J. Bacteriol.">
        <title>Whole-Genome Sequence of Nocardiopsis alba Strain ATCC BAA-2165, Associated with Honeybees.</title>
        <authorList>
            <person name="Qiao J."/>
            <person name="Chen L."/>
            <person name="Li Y."/>
            <person name="Wang J."/>
            <person name="Zhang W."/>
            <person name="Chen S."/>
        </authorList>
    </citation>
    <scope>NUCLEOTIDE SEQUENCE [LARGE SCALE GENOMIC DNA]</scope>
    <source>
        <strain evidence="4">ATCC BAA-2165 / BE74</strain>
    </source>
</reference>
<proteinExistence type="predicted"/>
<feature type="compositionally biased region" description="Polar residues" evidence="2">
    <location>
        <begin position="16"/>
        <end position="27"/>
    </location>
</feature>
<keyword evidence="1" id="KW-0175">Coiled coil</keyword>
<dbReference type="PATRIC" id="fig|1205910.3.peg.3972"/>
<name>J7LCJ4_NOCAA</name>